<dbReference type="GO" id="GO:0005525">
    <property type="term" value="F:GTP binding"/>
    <property type="evidence" value="ECO:0007669"/>
    <property type="project" value="UniProtKB-KW"/>
</dbReference>
<dbReference type="FunFam" id="1.20.120.140:FF:000023">
    <property type="entry name" value="Signal recognition particle 54 kDa protein putative"/>
    <property type="match status" value="1"/>
</dbReference>
<dbReference type="GO" id="GO:0048500">
    <property type="term" value="C:signal recognition particle"/>
    <property type="evidence" value="ECO:0007669"/>
    <property type="project" value="InterPro"/>
</dbReference>
<evidence type="ECO:0000256" key="1">
    <source>
        <dbReference type="ARBA" id="ARBA00004496"/>
    </source>
</evidence>
<dbReference type="PANTHER" id="PTHR11564:SF5">
    <property type="entry name" value="SIGNAL RECOGNITION PARTICLE SUBUNIT SRP54"/>
    <property type="match status" value="1"/>
</dbReference>
<dbReference type="InParanoid" id="B7Q1Q7"/>
<keyword evidence="3" id="KW-0342">GTP-binding</keyword>
<accession>B7Q1Q7</accession>
<dbReference type="SUPFAM" id="SSF52540">
    <property type="entry name" value="P-loop containing nucleoside triphosphate hydrolases"/>
    <property type="match status" value="1"/>
</dbReference>
<dbReference type="PANTHER" id="PTHR11564">
    <property type="entry name" value="SIGNAL RECOGNITION PARTICLE 54K PROTEIN SRP54"/>
    <property type="match status" value="1"/>
</dbReference>
<dbReference type="AlphaFoldDB" id="B7Q1Q7"/>
<sequence length="196" mass="21892">MPAFSYECRQQLFVSLRACDFGKLNLQGLQKSGKMVLADLGRKITNALRSLSNATIINKEVLDSMLKEICTALLEADINIKLVKQLRENVRSAIDIDEMGAGLNKRRMIQSAVFKELIKLVDPGVKAWQPTKGKNNIIMFVGLQGSGKTTTCTKLAYHYLKKGWKTCLVCADTFRAGAFDQLKQNATKARIPFYGR</sequence>
<dbReference type="InterPro" id="IPR027417">
    <property type="entry name" value="P-loop_NTPase"/>
</dbReference>
<dbReference type="EnsemblMetazoa" id="ISCW009113-RA">
    <property type="protein sequence ID" value="ISCW009113-PA"/>
    <property type="gene ID" value="ISCW009113"/>
</dbReference>
<keyword evidence="7" id="KW-1185">Reference proteome</keyword>
<reference evidence="5 7" key="1">
    <citation type="submission" date="2008-03" db="EMBL/GenBank/DDBJ databases">
        <title>Annotation of Ixodes scapularis.</title>
        <authorList>
            <consortium name="Ixodes scapularis Genome Project Consortium"/>
            <person name="Caler E."/>
            <person name="Hannick L.I."/>
            <person name="Bidwell S."/>
            <person name="Joardar V."/>
            <person name="Thiagarajan M."/>
            <person name="Amedeo P."/>
            <person name="Galinsky K.J."/>
            <person name="Schobel S."/>
            <person name="Inman J."/>
            <person name="Hostetler J."/>
            <person name="Miller J."/>
            <person name="Hammond M."/>
            <person name="Megy K."/>
            <person name="Lawson D."/>
            <person name="Kodira C."/>
            <person name="Sutton G."/>
            <person name="Meyer J."/>
            <person name="Hill C.A."/>
            <person name="Birren B."/>
            <person name="Nene V."/>
            <person name="Collins F."/>
            <person name="Alarcon-Chaidez F."/>
            <person name="Wikel S."/>
            <person name="Strausberg R."/>
        </authorList>
    </citation>
    <scope>NUCLEOTIDE SEQUENCE [LARGE SCALE GENOMIC DNA]</scope>
    <source>
        <strain evidence="7">Wikel</strain>
        <strain evidence="5">Wikel colony</strain>
    </source>
</reference>
<gene>
    <name evidence="5" type="ORF">IscW_ISCW009113</name>
</gene>
<dbReference type="InterPro" id="IPR036225">
    <property type="entry name" value="SRP/SRP_N"/>
</dbReference>
<feature type="domain" description="Signal recognition particle SRP54 helical bundle" evidence="4">
    <location>
        <begin position="36"/>
        <end position="121"/>
    </location>
</feature>
<comment type="subcellular location">
    <subcellularLocation>
        <location evidence="1">Cytoplasm</location>
    </subcellularLocation>
</comment>
<name>B7Q1Q7_IXOSC</name>
<dbReference type="PaxDb" id="6945-B7Q1Q7"/>
<dbReference type="VEuPathDB" id="VectorBase:ISCW009113"/>
<evidence type="ECO:0007829" key="8">
    <source>
        <dbReference type="PeptideAtlas" id="B7Q1Q7"/>
    </source>
</evidence>
<evidence type="ECO:0000313" key="7">
    <source>
        <dbReference type="Proteomes" id="UP000001555"/>
    </source>
</evidence>
<evidence type="ECO:0000256" key="2">
    <source>
        <dbReference type="ARBA" id="ARBA00022741"/>
    </source>
</evidence>
<reference evidence="6" key="2">
    <citation type="submission" date="2020-05" db="UniProtKB">
        <authorList>
            <consortium name="EnsemblMetazoa"/>
        </authorList>
    </citation>
    <scope>IDENTIFICATION</scope>
    <source>
        <strain evidence="6">wikel</strain>
    </source>
</reference>
<dbReference type="EMBL" id="ABJB010912195">
    <property type="status" value="NOT_ANNOTATED_CDS"/>
    <property type="molecule type" value="Genomic_DNA"/>
</dbReference>
<dbReference type="InterPro" id="IPR042101">
    <property type="entry name" value="SRP54_N_sf"/>
</dbReference>
<proteinExistence type="evidence at protein level"/>
<evidence type="ECO:0000313" key="5">
    <source>
        <dbReference type="EMBL" id="EEC12779.1"/>
    </source>
</evidence>
<dbReference type="HOGENOM" id="CLU_009301_3_4_1"/>
<dbReference type="SMART" id="SM00963">
    <property type="entry name" value="SRP54_N"/>
    <property type="match status" value="1"/>
</dbReference>
<dbReference type="STRING" id="6945.B7Q1Q7"/>
<dbReference type="InterPro" id="IPR013822">
    <property type="entry name" value="Signal_recog_particl_SRP54_hlx"/>
</dbReference>
<keyword evidence="2" id="KW-0547">Nucleotide-binding</keyword>
<keyword evidence="8" id="KW-1267">Proteomics identification</keyword>
<dbReference type="InterPro" id="IPR022941">
    <property type="entry name" value="SRP54"/>
</dbReference>
<evidence type="ECO:0000313" key="6">
    <source>
        <dbReference type="EnsemblMetazoa" id="ISCW009113-PA"/>
    </source>
</evidence>
<evidence type="ECO:0000256" key="3">
    <source>
        <dbReference type="ARBA" id="ARBA00023134"/>
    </source>
</evidence>
<dbReference type="VEuPathDB" id="VectorBase:ISCP_015794"/>
<dbReference type="GO" id="GO:0003924">
    <property type="term" value="F:GTPase activity"/>
    <property type="evidence" value="ECO:0007669"/>
    <property type="project" value="InterPro"/>
</dbReference>
<dbReference type="EMBL" id="ABJB010313490">
    <property type="status" value="NOT_ANNOTATED_CDS"/>
    <property type="molecule type" value="Genomic_DNA"/>
</dbReference>
<dbReference type="Proteomes" id="UP000001555">
    <property type="component" value="Unassembled WGS sequence"/>
</dbReference>
<evidence type="ECO:0000259" key="4">
    <source>
        <dbReference type="SMART" id="SM00963"/>
    </source>
</evidence>
<protein>
    <submittedName>
        <fullName evidence="5 6">Signal recognition particle 54 kD protein, putative</fullName>
    </submittedName>
</protein>
<dbReference type="Gene3D" id="1.20.120.140">
    <property type="entry name" value="Signal recognition particle SRP54, nucleotide-binding domain"/>
    <property type="match status" value="1"/>
</dbReference>
<dbReference type="SUPFAM" id="SSF47364">
    <property type="entry name" value="Domain of the SRP/SRP receptor G-proteins"/>
    <property type="match status" value="1"/>
</dbReference>
<dbReference type="EMBL" id="DS838994">
    <property type="protein sequence ID" value="EEC12779.1"/>
    <property type="molecule type" value="Genomic_DNA"/>
</dbReference>
<dbReference type="InterPro" id="IPR000897">
    <property type="entry name" value="SRP54_GTPase_dom"/>
</dbReference>
<organism>
    <name type="scientific">Ixodes scapularis</name>
    <name type="common">Black-legged tick</name>
    <name type="synonym">Deer tick</name>
    <dbReference type="NCBI Taxonomy" id="6945"/>
    <lineage>
        <taxon>Eukaryota</taxon>
        <taxon>Metazoa</taxon>
        <taxon>Ecdysozoa</taxon>
        <taxon>Arthropoda</taxon>
        <taxon>Chelicerata</taxon>
        <taxon>Arachnida</taxon>
        <taxon>Acari</taxon>
        <taxon>Parasitiformes</taxon>
        <taxon>Ixodida</taxon>
        <taxon>Ixodoidea</taxon>
        <taxon>Ixodidae</taxon>
        <taxon>Ixodinae</taxon>
        <taxon>Ixodes</taxon>
    </lineage>
</organism>
<dbReference type="Gene3D" id="3.40.50.300">
    <property type="entry name" value="P-loop containing nucleotide triphosphate hydrolases"/>
    <property type="match status" value="1"/>
</dbReference>
<dbReference type="GO" id="GO:0006614">
    <property type="term" value="P:SRP-dependent cotranslational protein targeting to membrane"/>
    <property type="evidence" value="ECO:0007669"/>
    <property type="project" value="InterPro"/>
</dbReference>
<dbReference type="Pfam" id="PF02881">
    <property type="entry name" value="SRP54_N"/>
    <property type="match status" value="1"/>
</dbReference>
<dbReference type="VEuPathDB" id="VectorBase:ISCI009113"/>
<dbReference type="Pfam" id="PF00448">
    <property type="entry name" value="SRP54"/>
    <property type="match status" value="1"/>
</dbReference>
<dbReference type="OrthoDB" id="10250817at2759"/>